<protein>
    <submittedName>
        <fullName evidence="1">Uncharacterized protein</fullName>
    </submittedName>
</protein>
<reference evidence="1 4" key="2">
    <citation type="submission" date="2019-09" db="EMBL/GenBank/DDBJ databases">
        <title>Draft genome sequence of Pseudomonas brenneri CCUG 51514(T).</title>
        <authorList>
            <person name="Tunovic T."/>
            <person name="Pineiro-Iglesias B."/>
            <person name="Unosson C."/>
            <person name="Inganas E."/>
            <person name="Ohlen M."/>
            <person name="Cardew S."/>
            <person name="Jensie-Markopoulos S."/>
            <person name="Salva-Serra F."/>
            <person name="Jaen-Luchoro D."/>
            <person name="Svensson-Stadler L."/>
            <person name="Chun J."/>
            <person name="Moore E."/>
        </authorList>
    </citation>
    <scope>NUCLEOTIDE SEQUENCE [LARGE SCALE GENOMIC DNA]</scope>
    <source>
        <strain evidence="1 4">CCUG 51514</strain>
    </source>
</reference>
<dbReference type="Proteomes" id="UP000325296">
    <property type="component" value="Unassembled WGS sequence"/>
</dbReference>
<organism evidence="1 4">
    <name type="scientific">Pseudomonas brenneri</name>
    <dbReference type="NCBI Taxonomy" id="129817"/>
    <lineage>
        <taxon>Bacteria</taxon>
        <taxon>Pseudomonadati</taxon>
        <taxon>Pseudomonadota</taxon>
        <taxon>Gammaproteobacteria</taxon>
        <taxon>Pseudomonadales</taxon>
        <taxon>Pseudomonadaceae</taxon>
        <taxon>Pseudomonas</taxon>
    </lineage>
</organism>
<dbReference type="EMBL" id="VUOL01000019">
    <property type="protein sequence ID" value="KAA2226752.1"/>
    <property type="molecule type" value="Genomic_DNA"/>
</dbReference>
<reference evidence="2 3" key="1">
    <citation type="submission" date="2016-10" db="EMBL/GenBank/DDBJ databases">
        <authorList>
            <person name="Varghese N."/>
            <person name="Submissions S."/>
        </authorList>
    </citation>
    <scope>NUCLEOTIDE SEQUENCE [LARGE SCALE GENOMIC DNA]</scope>
    <source>
        <strain evidence="2 3">BS2771</strain>
    </source>
</reference>
<sequence>MVRLGISPVDTSDLNEFFLKIANVLSNGNLPAEVWAVYYLDTIIAIYLTADEAYASLKLVMQCLDTNSIPAVQTRLDALEIWRKADEAAASNSVPTVHRVKLTP</sequence>
<evidence type="ECO:0000313" key="1">
    <source>
        <dbReference type="EMBL" id="KAA2226752.1"/>
    </source>
</evidence>
<evidence type="ECO:0000313" key="4">
    <source>
        <dbReference type="Proteomes" id="UP000325296"/>
    </source>
</evidence>
<dbReference type="AlphaFoldDB" id="A0A5B2UJV8"/>
<dbReference type="EMBL" id="LT629800">
    <property type="protein sequence ID" value="SDU90710.1"/>
    <property type="molecule type" value="Genomic_DNA"/>
</dbReference>
<proteinExistence type="predicted"/>
<name>A0A5B2UJV8_9PSED</name>
<dbReference type="RefSeq" id="WP_090290937.1">
    <property type="nucleotide sequence ID" value="NZ_BMNU01000015.1"/>
</dbReference>
<evidence type="ECO:0000313" key="2">
    <source>
        <dbReference type="EMBL" id="SDU90710.1"/>
    </source>
</evidence>
<evidence type="ECO:0000313" key="3">
    <source>
        <dbReference type="Proteomes" id="UP000199620"/>
    </source>
</evidence>
<dbReference type="Proteomes" id="UP000199620">
    <property type="component" value="Chromosome I"/>
</dbReference>
<gene>
    <name evidence="1" type="ORF">F1720_25090</name>
    <name evidence="2" type="ORF">SAMN04490181_1349</name>
</gene>
<keyword evidence="3" id="KW-1185">Reference proteome</keyword>
<accession>A0A5B2UJV8</accession>